<dbReference type="Pfam" id="PF06039">
    <property type="entry name" value="Mqo"/>
    <property type="match status" value="1"/>
</dbReference>
<dbReference type="HAMAP" id="MF_00212">
    <property type="entry name" value="MQO"/>
    <property type="match status" value="1"/>
</dbReference>
<comment type="pathway">
    <text evidence="3 8">Carbohydrate metabolism; tricarboxylic acid cycle; oxaloacetate from (S)-malate (quinone route): step 1/1.</text>
</comment>
<dbReference type="RefSeq" id="WP_116755508.1">
    <property type="nucleotide sequence ID" value="NZ_JBHUEX010000001.1"/>
</dbReference>
<dbReference type="EC" id="1.1.5.4" evidence="8"/>
<evidence type="ECO:0000256" key="8">
    <source>
        <dbReference type="HAMAP-Rule" id="MF_00212"/>
    </source>
</evidence>
<evidence type="ECO:0000256" key="4">
    <source>
        <dbReference type="ARBA" id="ARBA00022532"/>
    </source>
</evidence>
<dbReference type="EMBL" id="QEOP01000001">
    <property type="protein sequence ID" value="PVZ95774.1"/>
    <property type="molecule type" value="Genomic_DNA"/>
</dbReference>
<dbReference type="PANTHER" id="PTHR43104:SF2">
    <property type="entry name" value="L-2-HYDROXYGLUTARATE DEHYDROGENASE, MITOCHONDRIAL"/>
    <property type="match status" value="1"/>
</dbReference>
<accession>A0A2V1HYW5</accession>
<dbReference type="PANTHER" id="PTHR43104">
    <property type="entry name" value="L-2-HYDROXYGLUTARATE DEHYDROGENASE, MITOCHONDRIAL"/>
    <property type="match status" value="1"/>
</dbReference>
<dbReference type="AlphaFoldDB" id="A0A2V1HYW5"/>
<evidence type="ECO:0000256" key="6">
    <source>
        <dbReference type="ARBA" id="ARBA00022827"/>
    </source>
</evidence>
<dbReference type="NCBIfam" id="NF003612">
    <property type="entry name" value="PRK05257.3-3"/>
    <property type="match status" value="1"/>
</dbReference>
<evidence type="ECO:0000256" key="3">
    <source>
        <dbReference type="ARBA" id="ARBA00005012"/>
    </source>
</evidence>
<dbReference type="NCBIfam" id="TIGR01320">
    <property type="entry name" value="mal_quin_oxido"/>
    <property type="match status" value="1"/>
</dbReference>
<dbReference type="GO" id="GO:0008924">
    <property type="term" value="F:L-malate dehydrogenase (quinone) activity"/>
    <property type="evidence" value="ECO:0007669"/>
    <property type="project" value="UniProtKB-UniRule"/>
</dbReference>
<evidence type="ECO:0000313" key="9">
    <source>
        <dbReference type="EMBL" id="PVZ95774.1"/>
    </source>
</evidence>
<organism evidence="9 10">
    <name type="scientific">Amnibacterium flavum</name>
    <dbReference type="NCBI Taxonomy" id="2173173"/>
    <lineage>
        <taxon>Bacteria</taxon>
        <taxon>Bacillati</taxon>
        <taxon>Actinomycetota</taxon>
        <taxon>Actinomycetes</taxon>
        <taxon>Micrococcales</taxon>
        <taxon>Microbacteriaceae</taxon>
        <taxon>Amnibacterium</taxon>
    </lineage>
</organism>
<dbReference type="Gene3D" id="3.30.9.10">
    <property type="entry name" value="D-Amino Acid Oxidase, subunit A, domain 2"/>
    <property type="match status" value="1"/>
</dbReference>
<evidence type="ECO:0000313" key="10">
    <source>
        <dbReference type="Proteomes" id="UP000244893"/>
    </source>
</evidence>
<dbReference type="GO" id="GO:0047545">
    <property type="term" value="F:(S)-2-hydroxyglutarate dehydrogenase activity"/>
    <property type="evidence" value="ECO:0007669"/>
    <property type="project" value="TreeGrafter"/>
</dbReference>
<dbReference type="NCBIfam" id="NF003611">
    <property type="entry name" value="PRK05257.3-2"/>
    <property type="match status" value="1"/>
</dbReference>
<comment type="catalytic activity">
    <reaction evidence="1 8">
        <text>(S)-malate + a quinone = a quinol + oxaloacetate</text>
        <dbReference type="Rhea" id="RHEA:46012"/>
        <dbReference type="ChEBI" id="CHEBI:15589"/>
        <dbReference type="ChEBI" id="CHEBI:16452"/>
        <dbReference type="ChEBI" id="CHEBI:24646"/>
        <dbReference type="ChEBI" id="CHEBI:132124"/>
        <dbReference type="EC" id="1.1.5.4"/>
    </reaction>
</comment>
<protein>
    <recommendedName>
        <fullName evidence="8">Probable malate:quinone oxidoreductase</fullName>
        <ecNumber evidence="8">1.1.5.4</ecNumber>
    </recommendedName>
    <alternativeName>
        <fullName evidence="8">MQO</fullName>
    </alternativeName>
    <alternativeName>
        <fullName evidence="8">Malate dehydrogenase [quinone]</fullName>
    </alternativeName>
</protein>
<dbReference type="NCBIfam" id="NF003606">
    <property type="entry name" value="PRK05257.2-1"/>
    <property type="match status" value="1"/>
</dbReference>
<evidence type="ECO:0000256" key="2">
    <source>
        <dbReference type="ARBA" id="ARBA00001974"/>
    </source>
</evidence>
<dbReference type="UniPathway" id="UPA00223">
    <property type="reaction ID" value="UER01008"/>
</dbReference>
<keyword evidence="5 8" id="KW-0285">Flavoprotein</keyword>
<dbReference type="InterPro" id="IPR006231">
    <property type="entry name" value="MQO"/>
</dbReference>
<dbReference type="NCBIfam" id="NF003610">
    <property type="entry name" value="PRK05257.3-1"/>
    <property type="match status" value="1"/>
</dbReference>
<keyword evidence="6 8" id="KW-0274">FAD</keyword>
<comment type="similarity">
    <text evidence="8">Belongs to the MQO family.</text>
</comment>
<evidence type="ECO:0000256" key="1">
    <source>
        <dbReference type="ARBA" id="ARBA00001139"/>
    </source>
</evidence>
<dbReference type="NCBIfam" id="NF003605">
    <property type="entry name" value="PRK05257.1-4"/>
    <property type="match status" value="1"/>
</dbReference>
<keyword evidence="4 8" id="KW-0816">Tricarboxylic acid cycle</keyword>
<comment type="caution">
    <text evidence="9">The sequence shown here is derived from an EMBL/GenBank/DDBJ whole genome shotgun (WGS) entry which is preliminary data.</text>
</comment>
<dbReference type="SUPFAM" id="SSF51905">
    <property type="entry name" value="FAD/NAD(P)-binding domain"/>
    <property type="match status" value="1"/>
</dbReference>
<dbReference type="OrthoDB" id="9763983at2"/>
<gene>
    <name evidence="8" type="primary">mqo</name>
    <name evidence="9" type="ORF">DDQ50_04675</name>
</gene>
<dbReference type="Gene3D" id="3.50.50.60">
    <property type="entry name" value="FAD/NAD(P)-binding domain"/>
    <property type="match status" value="1"/>
</dbReference>
<evidence type="ECO:0000256" key="5">
    <source>
        <dbReference type="ARBA" id="ARBA00022630"/>
    </source>
</evidence>
<dbReference type="NCBIfam" id="NF003603">
    <property type="entry name" value="PRK05257.1-1"/>
    <property type="match status" value="1"/>
</dbReference>
<dbReference type="InterPro" id="IPR036188">
    <property type="entry name" value="FAD/NAD-bd_sf"/>
</dbReference>
<keyword evidence="10" id="KW-1185">Reference proteome</keyword>
<dbReference type="GO" id="GO:0006099">
    <property type="term" value="P:tricarboxylic acid cycle"/>
    <property type="evidence" value="ECO:0007669"/>
    <property type="project" value="UniProtKB-UniRule"/>
</dbReference>
<sequence length="492" mass="53665">MSSAEPVDVVLIGGGIMSATLGTLLHRLEPTWSIRIYERLGEVAAESSNPWNNAGTGHAAYCELNYTPERPDGSIDIASAVKVNEQFQLSREFWSALVEGSYLTDPAQFINPTPHMTFVRGAANVEFLRRRYEALSSHPLFADMEFSDDPAVIHSWTPTLVIGRDKDEPIAATRIDAGTDVDFGALTSQLFDRLEEDGAELLLNHEVRGLRRLKNGNWHVKVNQLVGHTTSEVEARFVFVGAGGWALKLLQKSKIKEARGYGVFPISGQFLRTDDPGVVARHNAKVYGKASVGAPPMSVPHLDTRIVGGRASLMFGPYAGFSPKFLKKGSILDLFGSIKVHNIIPLLAVAKDNFSLVRYLIGELLASRASKFRSLQEFFPDADRKDWRLVVAGQRAQVIKPDKAKGGVLQFGTEVIAASDGSIAGLLGASPGASTAVPIMLDLLKRCFPSRFDGWEPEIRQLVPTYGTLLSDSPAQAKKIQQETAEALELTA</sequence>
<dbReference type="Proteomes" id="UP000244893">
    <property type="component" value="Unassembled WGS sequence"/>
</dbReference>
<evidence type="ECO:0000256" key="7">
    <source>
        <dbReference type="ARBA" id="ARBA00023002"/>
    </source>
</evidence>
<comment type="cofactor">
    <cofactor evidence="2 8">
        <name>FAD</name>
        <dbReference type="ChEBI" id="CHEBI:57692"/>
    </cofactor>
</comment>
<reference evidence="9 10" key="1">
    <citation type="submission" date="2018-05" db="EMBL/GenBank/DDBJ databases">
        <title>Amnibacterium sp. M8JJ-5, whole genome shotgun sequence.</title>
        <authorList>
            <person name="Tuo L."/>
        </authorList>
    </citation>
    <scope>NUCLEOTIDE SEQUENCE [LARGE SCALE GENOMIC DNA]</scope>
    <source>
        <strain evidence="9 10">M8JJ-5</strain>
    </source>
</reference>
<dbReference type="NCBIfam" id="NF009875">
    <property type="entry name" value="PRK13339.1"/>
    <property type="match status" value="1"/>
</dbReference>
<name>A0A2V1HYW5_9MICO</name>
<proteinExistence type="inferred from homology"/>
<keyword evidence="7 8" id="KW-0560">Oxidoreductase</keyword>